<comment type="caution">
    <text evidence="3">The sequence shown here is derived from an EMBL/GenBank/DDBJ whole genome shotgun (WGS) entry which is preliminary data.</text>
</comment>
<reference evidence="3 4" key="1">
    <citation type="submission" date="2018-06" db="EMBL/GenBank/DDBJ databases">
        <title>Chryseolinea flavus sp. nov., a member of the phylum Bacteroidetes isolated from soil.</title>
        <authorList>
            <person name="Li Y."/>
            <person name="Wang J."/>
        </authorList>
    </citation>
    <scope>NUCLEOTIDE SEQUENCE [LARGE SCALE GENOMIC DNA]</scope>
    <source>
        <strain evidence="3 4">SDU1-6</strain>
    </source>
</reference>
<dbReference type="Pfam" id="PF00149">
    <property type="entry name" value="Metallophos"/>
    <property type="match status" value="1"/>
</dbReference>
<keyword evidence="4" id="KW-1185">Reference proteome</keyword>
<dbReference type="Gene3D" id="3.60.21.10">
    <property type="match status" value="1"/>
</dbReference>
<dbReference type="SUPFAM" id="SSF56300">
    <property type="entry name" value="Metallo-dependent phosphatases"/>
    <property type="match status" value="1"/>
</dbReference>
<accession>A0A364XUC2</accession>
<evidence type="ECO:0000313" key="4">
    <source>
        <dbReference type="Proteomes" id="UP000251889"/>
    </source>
</evidence>
<dbReference type="InterPro" id="IPR004843">
    <property type="entry name" value="Calcineurin-like_PHP"/>
</dbReference>
<dbReference type="AlphaFoldDB" id="A0A364XUC2"/>
<feature type="transmembrane region" description="Helical" evidence="1">
    <location>
        <begin position="12"/>
        <end position="30"/>
    </location>
</feature>
<evidence type="ECO:0000256" key="1">
    <source>
        <dbReference type="SAM" id="Phobius"/>
    </source>
</evidence>
<dbReference type="OrthoDB" id="7550081at2"/>
<organism evidence="3 4">
    <name type="scientific">Pseudochryseolinea flava</name>
    <dbReference type="NCBI Taxonomy" id="2059302"/>
    <lineage>
        <taxon>Bacteria</taxon>
        <taxon>Pseudomonadati</taxon>
        <taxon>Bacteroidota</taxon>
        <taxon>Cytophagia</taxon>
        <taxon>Cytophagales</taxon>
        <taxon>Fulvivirgaceae</taxon>
        <taxon>Pseudochryseolinea</taxon>
    </lineage>
</organism>
<sequence length="395" mass="45230">MKNFLRYLKHILLTVVAISVGAVIFLLLAGNKLKYDPNYHFSELLENEGPFVITRNDTVYVSYIHGNSEKGYWLEQRKVSDTTVGLSVYYGPDSSSFPIVLSPYHDIQSPPSTYETGESIFVVSDIEGNYKSFRDFLINNQVIDKKLNWTFGKGHLVLLGDFIDRGFFVNQVLYLIYRLEQDAERVGGKVHFILGNHEIMNMQGDHGYASGKYSMAASLLKLKPNQLYDPTVSFLARWLASKNTVERINNVLFAHGGLHPDFAGYRYSLDSLNNYIRRYYGEEYYPRRSASKFDDELLRSSEKSPYWYRGYFKGDIDVATIDSTLNVFEADKIVVGHTIQSHVDMLHDGRVIAVDVEHPQERWGASFPSMHSEGLLIMQGKYFRVLDTGLLEDLD</sequence>
<dbReference type="EMBL" id="QMFY01000024">
    <property type="protein sequence ID" value="RAV97935.1"/>
    <property type="molecule type" value="Genomic_DNA"/>
</dbReference>
<keyword evidence="1" id="KW-0472">Membrane</keyword>
<name>A0A364XUC2_9BACT</name>
<protein>
    <recommendedName>
        <fullName evidence="2">Calcineurin-like phosphoesterase domain-containing protein</fullName>
    </recommendedName>
</protein>
<evidence type="ECO:0000259" key="2">
    <source>
        <dbReference type="Pfam" id="PF00149"/>
    </source>
</evidence>
<keyword evidence="1" id="KW-0812">Transmembrane</keyword>
<evidence type="ECO:0000313" key="3">
    <source>
        <dbReference type="EMBL" id="RAV97935.1"/>
    </source>
</evidence>
<feature type="domain" description="Calcineurin-like phosphoesterase" evidence="2">
    <location>
        <begin position="120"/>
        <end position="338"/>
    </location>
</feature>
<dbReference type="PANTHER" id="PTHR46546">
    <property type="entry name" value="SHEWANELLA-LIKE PROTEIN PHOSPHATASE 1"/>
    <property type="match status" value="1"/>
</dbReference>
<proteinExistence type="predicted"/>
<dbReference type="RefSeq" id="WP_112749881.1">
    <property type="nucleotide sequence ID" value="NZ_QMFY01000024.1"/>
</dbReference>
<keyword evidence="1" id="KW-1133">Transmembrane helix</keyword>
<dbReference type="PANTHER" id="PTHR46546:SF4">
    <property type="entry name" value="SHEWANELLA-LIKE PROTEIN PHOSPHATASE 1"/>
    <property type="match status" value="1"/>
</dbReference>
<dbReference type="InterPro" id="IPR029052">
    <property type="entry name" value="Metallo-depent_PP-like"/>
</dbReference>
<dbReference type="GO" id="GO:0016787">
    <property type="term" value="F:hydrolase activity"/>
    <property type="evidence" value="ECO:0007669"/>
    <property type="project" value="InterPro"/>
</dbReference>
<gene>
    <name evidence="3" type="ORF">DQQ10_26040</name>
</gene>
<dbReference type="Proteomes" id="UP000251889">
    <property type="component" value="Unassembled WGS sequence"/>
</dbReference>